<evidence type="ECO:0000313" key="2">
    <source>
        <dbReference type="Proteomes" id="UP001142810"/>
    </source>
</evidence>
<organism evidence="1 2">
    <name type="scientific">Alteromonas aquimaris</name>
    <dbReference type="NCBI Taxonomy" id="2998417"/>
    <lineage>
        <taxon>Bacteria</taxon>
        <taxon>Pseudomonadati</taxon>
        <taxon>Pseudomonadota</taxon>
        <taxon>Gammaproteobacteria</taxon>
        <taxon>Alteromonadales</taxon>
        <taxon>Alteromonadaceae</taxon>
        <taxon>Alteromonas/Salinimonas group</taxon>
        <taxon>Alteromonas</taxon>
    </lineage>
</organism>
<name>A0ABT3P5W4_9ALTE</name>
<dbReference type="Pfam" id="PF04286">
    <property type="entry name" value="DUF445"/>
    <property type="match status" value="1"/>
</dbReference>
<dbReference type="PANTHER" id="PTHR38442">
    <property type="entry name" value="INNER MEMBRANE PROTEIN-RELATED"/>
    <property type="match status" value="1"/>
</dbReference>
<dbReference type="RefSeq" id="WP_265616611.1">
    <property type="nucleotide sequence ID" value="NZ_JAPFRD010000005.1"/>
</dbReference>
<protein>
    <submittedName>
        <fullName evidence="1">DUF445 family protein</fullName>
    </submittedName>
</protein>
<sequence length="432" mass="48619">MDQSVREIALKKSKRRALGWLIGAASLFLLTSVLKQSAIATEFGFVIGLIKMSSEAALVGGLADWFAVTALFKPIPSRWPIPHTNIVANNKAVIAENLSAFVKEKFFNPQAIETLIADSQPAQGAARWLIVEANAAKISRYVSDMVAGMLNVIDDKPIQAFLIAGFKRAIYRVDLGPLASGTLNVLTRDDRHQEILDQVINRIATVCEHPETQAMIALKLHDWMRTEHRRLEKFLPSTWLSEKGANVAVKAISSMIMDINDDPQHPVRIAFDNYLHEYIERVRNEPELAHKLDEMRVKLLENPSLHKYLTKVWMDLNSRIKQDLSEHDGHFRTHLSGALNNLGKAIDKDTKLAASINSHIAEAGRYMAPELAEFLTDHIQRTIESWDERDMAFQIELNIGRDLQKVRINGTLVGGFIGALLFLIEVTIENFY</sequence>
<keyword evidence="2" id="KW-1185">Reference proteome</keyword>
<comment type="caution">
    <text evidence="1">The sequence shown here is derived from an EMBL/GenBank/DDBJ whole genome shotgun (WGS) entry which is preliminary data.</text>
</comment>
<dbReference type="EMBL" id="JAPFRD010000005">
    <property type="protein sequence ID" value="MCW8107925.1"/>
    <property type="molecule type" value="Genomic_DNA"/>
</dbReference>
<dbReference type="InterPro" id="IPR007383">
    <property type="entry name" value="DUF445"/>
</dbReference>
<dbReference type="Proteomes" id="UP001142810">
    <property type="component" value="Unassembled WGS sequence"/>
</dbReference>
<gene>
    <name evidence="1" type="ORF">OPS25_05385</name>
</gene>
<proteinExistence type="predicted"/>
<accession>A0ABT3P5W4</accession>
<evidence type="ECO:0000313" key="1">
    <source>
        <dbReference type="EMBL" id="MCW8107925.1"/>
    </source>
</evidence>
<reference evidence="1" key="1">
    <citation type="submission" date="2022-11" db="EMBL/GenBank/DDBJ databases">
        <title>Alteromonas sp. nov., isolated from sea water of the Qingdao.</title>
        <authorList>
            <person name="Wang Q."/>
        </authorList>
    </citation>
    <scope>NUCLEOTIDE SEQUENCE</scope>
    <source>
        <strain evidence="1">ASW11-7</strain>
    </source>
</reference>
<dbReference type="PANTHER" id="PTHR38442:SF1">
    <property type="entry name" value="INNER MEMBRANE PROTEIN"/>
    <property type="match status" value="1"/>
</dbReference>